<name>K0S3R6_THAOC</name>
<evidence type="ECO:0000313" key="3">
    <source>
        <dbReference type="Proteomes" id="UP000266841"/>
    </source>
</evidence>
<accession>K0S3R6</accession>
<evidence type="ECO:0000313" key="2">
    <source>
        <dbReference type="EMBL" id="EJK55606.1"/>
    </source>
</evidence>
<feature type="compositionally biased region" description="Polar residues" evidence="1">
    <location>
        <begin position="704"/>
        <end position="714"/>
    </location>
</feature>
<organism evidence="2 3">
    <name type="scientific">Thalassiosira oceanica</name>
    <name type="common">Marine diatom</name>
    <dbReference type="NCBI Taxonomy" id="159749"/>
    <lineage>
        <taxon>Eukaryota</taxon>
        <taxon>Sar</taxon>
        <taxon>Stramenopiles</taxon>
        <taxon>Ochrophyta</taxon>
        <taxon>Bacillariophyta</taxon>
        <taxon>Coscinodiscophyceae</taxon>
        <taxon>Thalassiosirophycidae</taxon>
        <taxon>Thalassiosirales</taxon>
        <taxon>Thalassiosiraceae</taxon>
        <taxon>Thalassiosira</taxon>
    </lineage>
</organism>
<sequence length="1155" mass="124810">MARRTPGGGGSTERPPSSTRSFSSHSPPGVDPDAPQLDAATLAKIVDTALPAAVALLNRLRDVYATSVAEDGGDWDLTTLVGLVDEIENKCHTVVQYSEHVTYHRVLSRHGSEIEGIIARIIAQLKQSDHDFSWMMETLQDERDRITESLRPLNKTFNGLRLDSPEYKQLLNEMRVMECDGIDVEVRYGHVYQRLCAVRILWAELRYFQGSTQSLSHIPSWEAMISANRSLVRTRLDKLEESKTEMARTDAELARPPREEAPLAALGSIKPGQGDVATTAPVSRRVTKRIVACLQSDIAELEAALLTAANAGVSEYIRGRIAEKKRELDAAQARLDARAARAPVVSQADTPVASEEILAGASADSSPVDDHSTQAVTEPRCNSLEAVEPDFEVEQGPETSSQSLVNEVESDDQHGDTGTQDCAVSDDGQPSTPPLAQSSVSGDDGAHDVEEIHTSEDGVRDFVDESTPPPPTSSSLKMGISWAEVVDDEDTSANDSGAARQSDTRPVSYAGAVADGLRPLGAWADSSQRTGDEGNELASQHRPITNSCHSQAPHVASPRRQSGSRGDNHHRQAKNIATPRRISSSRGAAVRILRRPGPAERVGRAATDMPRHKRTPESCAPSRSVDATKEATSQRRKGASADAKQRHKTLVSPASRGAFVSQQQADWAVQAYHILAKQFDLDRRRLHTELGKVRRIVADLVQRQTSTNGETIPESSGDDPSFVESRGATSDSLPTATVLATIPEESTDFPTTATTSTADDRCASDGDSSDALRKRIGSPSESVHPTDDTGVEDTSALVSTSARDNRVDTDVLSSDGASLRQCSTDAAQLGDDGIDVPVRAGKHPTGDEDAVAAAEGDQYAGGELSQQGAIAVAPSVRSTITDLQSVLTAPLAAFTLAPTSGDCIWLIDTATRLESQDGGLPPKPKRKRRRNRKRRRKRGRKKTTCDHSGHSPMTHPPATGPRCESVETVVDTATGPRCKSVETVVDPATEPRPRSMEAVAAQALTGPRARNHRRNIRRRAQRKAARLSRKQDGTWAPRTPPTLPSSRGGTTSRGGVHSSRIQSDREESKRPTKDLKSRKALDNQPVVVGDTRVQLRKKVCQSSEMVSLVSDSGKDLMKIPVSGFVQQHVTHFAKLEIVDPWLGIILDEGDIFVRS</sequence>
<evidence type="ECO:0000256" key="1">
    <source>
        <dbReference type="SAM" id="MobiDB-lite"/>
    </source>
</evidence>
<feature type="region of interest" description="Disordered" evidence="1">
    <location>
        <begin position="914"/>
        <end position="1085"/>
    </location>
</feature>
<gene>
    <name evidence="2" type="ORF">THAOC_24651</name>
</gene>
<feature type="compositionally biased region" description="Basic and acidic residues" evidence="1">
    <location>
        <begin position="1062"/>
        <end position="1081"/>
    </location>
</feature>
<comment type="caution">
    <text evidence="2">The sequence shown here is derived from an EMBL/GenBank/DDBJ whole genome shotgun (WGS) entry which is preliminary data.</text>
</comment>
<feature type="compositionally biased region" description="Low complexity" evidence="1">
    <location>
        <begin position="12"/>
        <end position="28"/>
    </location>
</feature>
<dbReference type="Proteomes" id="UP000266841">
    <property type="component" value="Unassembled WGS sequence"/>
</dbReference>
<keyword evidence="3" id="KW-1185">Reference proteome</keyword>
<proteinExistence type="predicted"/>
<feature type="compositionally biased region" description="Polar residues" evidence="1">
    <location>
        <begin position="416"/>
        <end position="441"/>
    </location>
</feature>
<feature type="compositionally biased region" description="Low complexity" evidence="1">
    <location>
        <begin position="748"/>
        <end position="757"/>
    </location>
</feature>
<feature type="region of interest" description="Disordered" evidence="1">
    <location>
        <begin position="704"/>
        <end position="802"/>
    </location>
</feature>
<feature type="region of interest" description="Disordered" evidence="1">
    <location>
        <begin position="359"/>
        <end position="479"/>
    </location>
</feature>
<feature type="compositionally biased region" description="Low complexity" evidence="1">
    <location>
        <begin position="1044"/>
        <end position="1060"/>
    </location>
</feature>
<feature type="compositionally biased region" description="Basic residues" evidence="1">
    <location>
        <begin position="923"/>
        <end position="942"/>
    </location>
</feature>
<feature type="compositionally biased region" description="Gly residues" evidence="1">
    <location>
        <begin position="1"/>
        <end position="11"/>
    </location>
</feature>
<dbReference type="EMBL" id="AGNL01033685">
    <property type="protein sequence ID" value="EJK55606.1"/>
    <property type="molecule type" value="Genomic_DNA"/>
</dbReference>
<protein>
    <submittedName>
        <fullName evidence="2">Uncharacterized protein</fullName>
    </submittedName>
</protein>
<reference evidence="2 3" key="1">
    <citation type="journal article" date="2012" name="Genome Biol.">
        <title>Genome and low-iron response of an oceanic diatom adapted to chronic iron limitation.</title>
        <authorList>
            <person name="Lommer M."/>
            <person name="Specht M."/>
            <person name="Roy A.S."/>
            <person name="Kraemer L."/>
            <person name="Andreson R."/>
            <person name="Gutowska M.A."/>
            <person name="Wolf J."/>
            <person name="Bergner S.V."/>
            <person name="Schilhabel M.B."/>
            <person name="Klostermeier U.C."/>
            <person name="Beiko R.G."/>
            <person name="Rosenstiel P."/>
            <person name="Hippler M."/>
            <person name="Laroche J."/>
        </authorList>
    </citation>
    <scope>NUCLEOTIDE SEQUENCE [LARGE SCALE GENOMIC DNA]</scope>
    <source>
        <strain evidence="2 3">CCMP1005</strain>
    </source>
</reference>
<feature type="compositionally biased region" description="Basic and acidic residues" evidence="1">
    <location>
        <begin position="444"/>
        <end position="463"/>
    </location>
</feature>
<feature type="region of interest" description="Disordered" evidence="1">
    <location>
        <begin position="1"/>
        <end position="35"/>
    </location>
</feature>
<feature type="region of interest" description="Disordered" evidence="1">
    <location>
        <begin position="522"/>
        <end position="647"/>
    </location>
</feature>
<feature type="compositionally biased region" description="Basic residues" evidence="1">
    <location>
        <begin position="1009"/>
        <end position="1028"/>
    </location>
</feature>
<dbReference type="AlphaFoldDB" id="K0S3R6"/>